<proteinExistence type="inferred from homology"/>
<dbReference type="GO" id="GO:0046872">
    <property type="term" value="F:metal ion binding"/>
    <property type="evidence" value="ECO:0007669"/>
    <property type="project" value="UniProtKB-KW"/>
</dbReference>
<gene>
    <name evidence="7" type="ORF">DFR31_0685</name>
</gene>
<reference evidence="7 8" key="1">
    <citation type="submission" date="2018-10" db="EMBL/GenBank/DDBJ databases">
        <title>Genomic Encyclopedia of Type Strains, Phase IV (KMG-IV): sequencing the most valuable type-strain genomes for metagenomic binning, comparative biology and taxonomic classification.</title>
        <authorList>
            <person name="Goeker M."/>
        </authorList>
    </citation>
    <scope>NUCLEOTIDE SEQUENCE [LARGE SCALE GENOMIC DNA]</scope>
    <source>
        <strain evidence="7 8">DSM 12769</strain>
    </source>
</reference>
<dbReference type="NCBIfam" id="TIGR01256">
    <property type="entry name" value="modA"/>
    <property type="match status" value="1"/>
</dbReference>
<dbReference type="GO" id="GO:0015689">
    <property type="term" value="P:molybdate ion transport"/>
    <property type="evidence" value="ECO:0007669"/>
    <property type="project" value="InterPro"/>
</dbReference>
<dbReference type="GO" id="GO:1901359">
    <property type="term" value="F:tungstate binding"/>
    <property type="evidence" value="ECO:0007669"/>
    <property type="project" value="UniProtKB-ARBA"/>
</dbReference>
<feature type="binding site" evidence="6">
    <location>
        <position position="83"/>
    </location>
    <ligand>
        <name>molybdate</name>
        <dbReference type="ChEBI" id="CHEBI:36264"/>
    </ligand>
</feature>
<dbReference type="EMBL" id="RCDA01000001">
    <property type="protein sequence ID" value="RLK50778.1"/>
    <property type="molecule type" value="Genomic_DNA"/>
</dbReference>
<dbReference type="InterPro" id="IPR005950">
    <property type="entry name" value="ModA"/>
</dbReference>
<dbReference type="InterPro" id="IPR044084">
    <property type="entry name" value="AvModA-like_subst-bd"/>
</dbReference>
<dbReference type="AlphaFoldDB" id="A0A498CEB8"/>
<dbReference type="Proteomes" id="UP000275461">
    <property type="component" value="Unassembled WGS sequence"/>
</dbReference>
<dbReference type="PANTHER" id="PTHR30632">
    <property type="entry name" value="MOLYBDATE-BINDING PERIPLASMIC PROTEIN"/>
    <property type="match status" value="1"/>
</dbReference>
<protein>
    <submittedName>
        <fullName evidence="7">Molybdate transport system substrate-binding protein</fullName>
    </submittedName>
</protein>
<evidence type="ECO:0000313" key="7">
    <source>
        <dbReference type="EMBL" id="RLK50778.1"/>
    </source>
</evidence>
<keyword evidence="8" id="KW-1185">Reference proteome</keyword>
<dbReference type="SUPFAM" id="SSF53850">
    <property type="entry name" value="Periplasmic binding protein-like II"/>
    <property type="match status" value="1"/>
</dbReference>
<evidence type="ECO:0000256" key="5">
    <source>
        <dbReference type="ARBA" id="ARBA00062515"/>
    </source>
</evidence>
<evidence type="ECO:0000256" key="4">
    <source>
        <dbReference type="ARBA" id="ARBA00022729"/>
    </source>
</evidence>
<evidence type="ECO:0000256" key="3">
    <source>
        <dbReference type="ARBA" id="ARBA00022723"/>
    </source>
</evidence>
<evidence type="ECO:0000256" key="1">
    <source>
        <dbReference type="ARBA" id="ARBA00009175"/>
    </source>
</evidence>
<feature type="binding site" evidence="6">
    <location>
        <position position="196"/>
    </location>
    <ligand>
        <name>molybdate</name>
        <dbReference type="ChEBI" id="CHEBI:36264"/>
    </ligand>
</feature>
<comment type="caution">
    <text evidence="7">The sequence shown here is derived from an EMBL/GenBank/DDBJ whole genome shotgun (WGS) entry which is preliminary data.</text>
</comment>
<keyword evidence="3 6" id="KW-0479">Metal-binding</keyword>
<dbReference type="Gene3D" id="3.40.190.10">
    <property type="entry name" value="Periplasmic binding protein-like II"/>
    <property type="match status" value="2"/>
</dbReference>
<evidence type="ECO:0000256" key="2">
    <source>
        <dbReference type="ARBA" id="ARBA00022505"/>
    </source>
</evidence>
<dbReference type="PIRSF" id="PIRSF004846">
    <property type="entry name" value="ModA"/>
    <property type="match status" value="1"/>
</dbReference>
<dbReference type="InterPro" id="IPR050682">
    <property type="entry name" value="ModA/WtpA"/>
</dbReference>
<accession>A0A498CEB8</accession>
<comment type="subunit">
    <text evidence="5">The complex is composed of two ATP-binding proteins (ModC), two transmembrane proteins (ModB) and a solute-binding protein (ModA).</text>
</comment>
<dbReference type="CDD" id="cd13539">
    <property type="entry name" value="PBP2_AvModA"/>
    <property type="match status" value="1"/>
</dbReference>
<evidence type="ECO:0000256" key="6">
    <source>
        <dbReference type="PIRSR" id="PIRSR004846-1"/>
    </source>
</evidence>
<comment type="similarity">
    <text evidence="1">Belongs to the bacterial solute-binding protein ModA family.</text>
</comment>
<name>A0A498CEB8_9GAMM</name>
<dbReference type="OrthoDB" id="9785015at2"/>
<dbReference type="PANTHER" id="PTHR30632:SF14">
    <property type="entry name" value="TUNGSTATE_MOLYBDATE_CHROMATE-BINDING PROTEIN MODA"/>
    <property type="match status" value="1"/>
</dbReference>
<sequence length="281" mass="30136">MAGVVAQSAWVNAGRTWARLHRRLRYAGLALLAGLLVGVTTPTLAERPPTVAAASDLQFAIEDLAGRFTEETGQRVRLNFGSSGNFRRQIAQGAPFEVYMSADEAYVAALHQSGHLEDGGDLYAIGRVVLMTRKQGGLDPEAGLDGLAEALEAGEIRRFAIANPEHAPYGVAAKQALQSAGLWEAIRPHLVFGENVSQAAQFALSTEADGGIVAWSLALAPALDRRSDWALLPEEAHEPLRQRMALVKGAGETARAFYDFVLSEAGRAVLAEYGFITPEEE</sequence>
<dbReference type="GO" id="GO:0030973">
    <property type="term" value="F:molybdate ion binding"/>
    <property type="evidence" value="ECO:0007669"/>
    <property type="project" value="InterPro"/>
</dbReference>
<evidence type="ECO:0000313" key="8">
    <source>
        <dbReference type="Proteomes" id="UP000275461"/>
    </source>
</evidence>
<dbReference type="RefSeq" id="WP_121441238.1">
    <property type="nucleotide sequence ID" value="NZ_RCDA01000001.1"/>
</dbReference>
<organism evidence="7 8">
    <name type="scientific">Alkalispirillum mobile</name>
    <dbReference type="NCBI Taxonomy" id="85925"/>
    <lineage>
        <taxon>Bacteria</taxon>
        <taxon>Pseudomonadati</taxon>
        <taxon>Pseudomonadota</taxon>
        <taxon>Gammaproteobacteria</taxon>
        <taxon>Chromatiales</taxon>
        <taxon>Ectothiorhodospiraceae</taxon>
        <taxon>Alkalispirillum</taxon>
    </lineage>
</organism>
<dbReference type="FunFam" id="3.40.190.10:FF:000035">
    <property type="entry name" value="Molybdate ABC transporter substrate-binding protein"/>
    <property type="match status" value="1"/>
</dbReference>
<keyword evidence="4" id="KW-0732">Signal</keyword>
<dbReference type="Pfam" id="PF13531">
    <property type="entry name" value="SBP_bac_11"/>
    <property type="match status" value="1"/>
</dbReference>
<keyword evidence="2 6" id="KW-0500">Molybdenum</keyword>